<protein>
    <submittedName>
        <fullName evidence="1">Uncharacterized protein</fullName>
    </submittedName>
</protein>
<dbReference type="EMBL" id="BGPR01010169">
    <property type="protein sequence ID" value="GBN44625.1"/>
    <property type="molecule type" value="Genomic_DNA"/>
</dbReference>
<evidence type="ECO:0000313" key="2">
    <source>
        <dbReference type="Proteomes" id="UP000499080"/>
    </source>
</evidence>
<dbReference type="Proteomes" id="UP000499080">
    <property type="component" value="Unassembled WGS sequence"/>
</dbReference>
<accession>A0A4Y2NYB8</accession>
<keyword evidence="2" id="KW-1185">Reference proteome</keyword>
<name>A0A4Y2NYB8_ARAVE</name>
<organism evidence="1 2">
    <name type="scientific">Araneus ventricosus</name>
    <name type="common">Orbweaver spider</name>
    <name type="synonym">Epeira ventricosa</name>
    <dbReference type="NCBI Taxonomy" id="182803"/>
    <lineage>
        <taxon>Eukaryota</taxon>
        <taxon>Metazoa</taxon>
        <taxon>Ecdysozoa</taxon>
        <taxon>Arthropoda</taxon>
        <taxon>Chelicerata</taxon>
        <taxon>Arachnida</taxon>
        <taxon>Araneae</taxon>
        <taxon>Araneomorphae</taxon>
        <taxon>Entelegynae</taxon>
        <taxon>Araneoidea</taxon>
        <taxon>Araneidae</taxon>
        <taxon>Araneus</taxon>
    </lineage>
</organism>
<proteinExistence type="predicted"/>
<dbReference type="AlphaFoldDB" id="A0A4Y2NYB8"/>
<sequence length="89" mass="9779">MTFNRCLQLSVDSLHNSIGSRMKSRGSSLTGAQELGQSLKKISLKISASVRYYFWNAETCNPSVVESLQLCPPAGHSSERLQATCKICQ</sequence>
<evidence type="ECO:0000313" key="1">
    <source>
        <dbReference type="EMBL" id="GBN44625.1"/>
    </source>
</evidence>
<comment type="caution">
    <text evidence="1">The sequence shown here is derived from an EMBL/GenBank/DDBJ whole genome shotgun (WGS) entry which is preliminary data.</text>
</comment>
<reference evidence="1 2" key="1">
    <citation type="journal article" date="2019" name="Sci. Rep.">
        <title>Orb-weaving spider Araneus ventricosus genome elucidates the spidroin gene catalogue.</title>
        <authorList>
            <person name="Kono N."/>
            <person name="Nakamura H."/>
            <person name="Ohtoshi R."/>
            <person name="Moran D.A.P."/>
            <person name="Shinohara A."/>
            <person name="Yoshida Y."/>
            <person name="Fujiwara M."/>
            <person name="Mori M."/>
            <person name="Tomita M."/>
            <person name="Arakawa K."/>
        </authorList>
    </citation>
    <scope>NUCLEOTIDE SEQUENCE [LARGE SCALE GENOMIC DNA]</scope>
</reference>
<gene>
    <name evidence="1" type="ORF">AVEN_137473_1</name>
</gene>